<dbReference type="CDD" id="cd02440">
    <property type="entry name" value="AdoMet_MTases"/>
    <property type="match status" value="1"/>
</dbReference>
<dbReference type="Gene3D" id="3.40.50.150">
    <property type="entry name" value="Vaccinia Virus protein VP39"/>
    <property type="match status" value="1"/>
</dbReference>
<dbReference type="Pfam" id="PF03602">
    <property type="entry name" value="Cons_hypoth95"/>
    <property type="match status" value="1"/>
</dbReference>
<evidence type="ECO:0000256" key="1">
    <source>
        <dbReference type="ARBA" id="ARBA00002649"/>
    </source>
</evidence>
<comment type="similarity">
    <text evidence="2 8">Belongs to the methyltransferase superfamily. RsmD family.</text>
</comment>
<sequence>MMVGVILLKPKKSFKLLLTITINNFFQIGSGKYRGKKFNFPYTPTLRPTSGRIRETLFNWIQFESYNKTYLDLFAGSGALSFEALSRGAKQVTSFEKDYNTYQNLQKNKALLKTNKINIFNQDALNFLSHKSTQTFDFIFLDPPFNKNYLPKTLKALIDGNYITLNTKIYIESEFKISENIVTKWLSTNIQINKQKHAGKIHYCLITLLQNFD</sequence>
<evidence type="ECO:0000313" key="10">
    <source>
        <dbReference type="Proteomes" id="UP000000247"/>
    </source>
</evidence>
<comment type="catalytic activity">
    <reaction evidence="7 8">
        <text>guanosine(966) in 16S rRNA + S-adenosyl-L-methionine = N(2)-methylguanosine(966) in 16S rRNA + S-adenosyl-L-homocysteine + H(+)</text>
        <dbReference type="Rhea" id="RHEA:23548"/>
        <dbReference type="Rhea" id="RHEA-COMP:10211"/>
        <dbReference type="Rhea" id="RHEA-COMP:10212"/>
        <dbReference type="ChEBI" id="CHEBI:15378"/>
        <dbReference type="ChEBI" id="CHEBI:57856"/>
        <dbReference type="ChEBI" id="CHEBI:59789"/>
        <dbReference type="ChEBI" id="CHEBI:74269"/>
        <dbReference type="ChEBI" id="CHEBI:74481"/>
        <dbReference type="EC" id="2.1.1.171"/>
    </reaction>
</comment>
<keyword evidence="5 8" id="KW-0489">Methyltransferase</keyword>
<dbReference type="Proteomes" id="UP000000247">
    <property type="component" value="Chromosome"/>
</dbReference>
<dbReference type="PIRSF" id="PIRSF004553">
    <property type="entry name" value="CHP00095"/>
    <property type="match status" value="1"/>
</dbReference>
<organism evidence="9 10">
    <name type="scientific">Vesicomyosocius okutanii subsp. Calyptogena okutanii (strain HA)</name>
    <dbReference type="NCBI Taxonomy" id="412965"/>
    <lineage>
        <taxon>Bacteria</taxon>
        <taxon>Pseudomonadati</taxon>
        <taxon>Pseudomonadota</taxon>
        <taxon>Gammaproteobacteria</taxon>
        <taxon>Candidatus Pseudothioglobaceae</taxon>
        <taxon>Candidatus Vesicomyidisocius</taxon>
    </lineage>
</organism>
<accession>A5CX54</accession>
<dbReference type="GO" id="GO:0052913">
    <property type="term" value="F:16S rRNA (guanine(966)-N(2))-methyltransferase activity"/>
    <property type="evidence" value="ECO:0007669"/>
    <property type="project" value="UniProtKB-EC"/>
</dbReference>
<dbReference type="InterPro" id="IPR029063">
    <property type="entry name" value="SAM-dependent_MTases_sf"/>
</dbReference>
<evidence type="ECO:0000256" key="6">
    <source>
        <dbReference type="ARBA" id="ARBA00022679"/>
    </source>
</evidence>
<proteinExistence type="inferred from homology"/>
<evidence type="ECO:0000256" key="4">
    <source>
        <dbReference type="ARBA" id="ARBA00013682"/>
    </source>
</evidence>
<dbReference type="AlphaFoldDB" id="A5CX54"/>
<dbReference type="InterPro" id="IPR004398">
    <property type="entry name" value="RNA_MeTrfase_RsmD"/>
</dbReference>
<evidence type="ECO:0000313" key="9">
    <source>
        <dbReference type="EMBL" id="BAF61469.1"/>
    </source>
</evidence>
<dbReference type="InterPro" id="IPR002052">
    <property type="entry name" value="DNA_methylase_N6_adenine_CS"/>
</dbReference>
<keyword evidence="8" id="KW-0698">rRNA processing</keyword>
<dbReference type="PROSITE" id="PS00092">
    <property type="entry name" value="N6_MTASE"/>
    <property type="match status" value="1"/>
</dbReference>
<protein>
    <recommendedName>
        <fullName evidence="4 8">Ribosomal RNA small subunit methyltransferase D</fullName>
        <ecNumber evidence="3 8">2.1.1.171</ecNumber>
    </recommendedName>
</protein>
<dbReference type="PANTHER" id="PTHR43542">
    <property type="entry name" value="METHYLTRANSFERASE"/>
    <property type="match status" value="1"/>
</dbReference>
<gene>
    <name evidence="9" type="ordered locus">COSY_0344</name>
</gene>
<dbReference type="EC" id="2.1.1.171" evidence="3 8"/>
<evidence type="ECO:0000256" key="3">
    <source>
        <dbReference type="ARBA" id="ARBA00012141"/>
    </source>
</evidence>
<keyword evidence="8" id="KW-0949">S-adenosyl-L-methionine</keyword>
<reference evidence="10" key="1">
    <citation type="journal article" date="2007" name="Curr. Biol.">
        <title>Reduced genome of the thioautotrophic intracellular symbiont in a deep-sea clam, Calyptogena okutanii.</title>
        <authorList>
            <person name="Kuwahara H."/>
            <person name="Yoshida T."/>
            <person name="Takaki Y."/>
            <person name="Shimamura S."/>
            <person name="Nishi S."/>
            <person name="Harada M."/>
            <person name="Matsuyama K."/>
            <person name="Takishita K."/>
            <person name="Kawato M."/>
            <person name="Uematsu K."/>
            <person name="Fujiwara Y."/>
            <person name="Sato T."/>
            <person name="Kato C."/>
            <person name="Kitagawa M."/>
            <person name="Kato I."/>
            <person name="Maruyama T."/>
        </authorList>
    </citation>
    <scope>NUCLEOTIDE SEQUENCE [LARGE SCALE GENOMIC DNA]</scope>
    <source>
        <strain evidence="10">HA</strain>
    </source>
</reference>
<dbReference type="EMBL" id="AP009247">
    <property type="protein sequence ID" value="BAF61469.1"/>
    <property type="molecule type" value="Genomic_DNA"/>
</dbReference>
<dbReference type="NCBIfam" id="TIGR00095">
    <property type="entry name" value="16S rRNA (guanine(966)-N(2))-methyltransferase RsmD"/>
    <property type="match status" value="1"/>
</dbReference>
<dbReference type="HOGENOM" id="CLU_075826_2_2_6"/>
<dbReference type="KEGG" id="vok:COSY_0344"/>
<evidence type="ECO:0000256" key="2">
    <source>
        <dbReference type="ARBA" id="ARBA00005269"/>
    </source>
</evidence>
<dbReference type="STRING" id="412965.COSY_0344"/>
<keyword evidence="6 8" id="KW-0808">Transferase</keyword>
<dbReference type="eggNOG" id="COG0742">
    <property type="taxonomic scope" value="Bacteria"/>
</dbReference>
<comment type="function">
    <text evidence="1 8">Specifically methylates the guanine in position 966 of 16S rRNA in the assembled 30S particle.</text>
</comment>
<evidence type="ECO:0000256" key="7">
    <source>
        <dbReference type="ARBA" id="ARBA00048326"/>
    </source>
</evidence>
<keyword evidence="10" id="KW-1185">Reference proteome</keyword>
<dbReference type="SUPFAM" id="SSF53335">
    <property type="entry name" value="S-adenosyl-L-methionine-dependent methyltransferases"/>
    <property type="match status" value="1"/>
</dbReference>
<dbReference type="PANTHER" id="PTHR43542:SF1">
    <property type="entry name" value="METHYLTRANSFERASE"/>
    <property type="match status" value="1"/>
</dbReference>
<dbReference type="GO" id="GO:0003676">
    <property type="term" value="F:nucleic acid binding"/>
    <property type="evidence" value="ECO:0007669"/>
    <property type="project" value="InterPro"/>
</dbReference>
<evidence type="ECO:0000256" key="5">
    <source>
        <dbReference type="ARBA" id="ARBA00022603"/>
    </source>
</evidence>
<name>A5CX54_VESOH</name>
<evidence type="ECO:0000256" key="8">
    <source>
        <dbReference type="PIRNR" id="PIRNR004553"/>
    </source>
</evidence>